<reference evidence="4" key="1">
    <citation type="submission" date="2019-07" db="EMBL/GenBank/DDBJ databases">
        <authorList>
            <person name="De-Chao Zhang Q."/>
        </authorList>
    </citation>
    <scope>NUCLEOTIDE SEQUENCE</scope>
    <source>
        <strain evidence="4">TP-CH-4</strain>
    </source>
</reference>
<dbReference type="PANTHER" id="PTHR13693">
    <property type="entry name" value="CLASS II AMINOTRANSFERASE/8-AMINO-7-OXONONANOATE SYNTHASE"/>
    <property type="match status" value="1"/>
</dbReference>
<keyword evidence="4" id="KW-0032">Aminotransferase</keyword>
<evidence type="ECO:0000259" key="3">
    <source>
        <dbReference type="Pfam" id="PF00155"/>
    </source>
</evidence>
<feature type="domain" description="Aminotransferase class I/classII large" evidence="3">
    <location>
        <begin position="172"/>
        <end position="344"/>
    </location>
</feature>
<dbReference type="AlphaFoldDB" id="A0A967ASE2"/>
<dbReference type="EMBL" id="VIKU02000002">
    <property type="protein sequence ID" value="NHF59504.1"/>
    <property type="molecule type" value="Genomic_DNA"/>
</dbReference>
<dbReference type="RefSeq" id="WP_152574007.1">
    <property type="nucleotide sequence ID" value="NZ_VIKU02000002.1"/>
</dbReference>
<sequence>MVAYIDSFPGRELLLNNKKYLYFGGTAYLGLQTDPAFQKLFIQNINTYGTSYGASRKSNIQITIFEEVEAYLSQLVGSEACSTLSSGYLAGQFVVQQLSTRDYRLFYAPNTHSALFASKTKCYTTFATLNIALREHLSTKSTQIPVVFLDSIDFSGSNYPGFEALKSLPLDQIVLVVDDSHGIGIVGDSGAGVFRMVEALRPRELIVCCSLGKGFSVQAGAVFAKAKRIRQLTDSDFFGGASPASPASMATLLQAESIYLEKRRKLHDNIEVFLKQLKNPDFFLQMPSHPAFSYTGDPLTDYLRVHHIIVTSFAYPSEAATVMNRIILSAAHTKDDIDRLAEAINSFRE</sequence>
<organism evidence="4 5">
    <name type="scientific">Pelagihabitans pacificus</name>
    <dbReference type="NCBI Taxonomy" id="2696054"/>
    <lineage>
        <taxon>Bacteria</taxon>
        <taxon>Pseudomonadati</taxon>
        <taxon>Bacteroidota</taxon>
        <taxon>Flavobacteriia</taxon>
        <taxon>Flavobacteriales</taxon>
        <taxon>Flavobacteriaceae</taxon>
        <taxon>Pelagihabitans</taxon>
    </lineage>
</organism>
<dbReference type="Pfam" id="PF00155">
    <property type="entry name" value="Aminotran_1_2"/>
    <property type="match status" value="1"/>
</dbReference>
<dbReference type="GO" id="GO:0030170">
    <property type="term" value="F:pyridoxal phosphate binding"/>
    <property type="evidence" value="ECO:0007669"/>
    <property type="project" value="InterPro"/>
</dbReference>
<dbReference type="InterPro" id="IPR015422">
    <property type="entry name" value="PyrdxlP-dep_Trfase_small"/>
</dbReference>
<evidence type="ECO:0000313" key="4">
    <source>
        <dbReference type="EMBL" id="NHF59504.1"/>
    </source>
</evidence>
<keyword evidence="2" id="KW-0808">Transferase</keyword>
<comment type="cofactor">
    <cofactor evidence="1">
        <name>pyridoxal 5'-phosphate</name>
        <dbReference type="ChEBI" id="CHEBI:597326"/>
    </cofactor>
</comment>
<dbReference type="InterPro" id="IPR004839">
    <property type="entry name" value="Aminotransferase_I/II_large"/>
</dbReference>
<dbReference type="InterPro" id="IPR015424">
    <property type="entry name" value="PyrdxlP-dep_Trfase"/>
</dbReference>
<proteinExistence type="predicted"/>
<accession>A0A967ASE2</accession>
<dbReference type="InterPro" id="IPR050087">
    <property type="entry name" value="AON_synthase_class-II"/>
</dbReference>
<dbReference type="Gene3D" id="3.90.1150.10">
    <property type="entry name" value="Aspartate Aminotransferase, domain 1"/>
    <property type="match status" value="1"/>
</dbReference>
<protein>
    <submittedName>
        <fullName evidence="4">Aminotransferase class I/II-fold pyridoxal phosphate-dependent enzyme</fullName>
    </submittedName>
</protein>
<evidence type="ECO:0000313" key="5">
    <source>
        <dbReference type="Proteomes" id="UP000707206"/>
    </source>
</evidence>
<dbReference type="GO" id="GO:0008483">
    <property type="term" value="F:transaminase activity"/>
    <property type="evidence" value="ECO:0007669"/>
    <property type="project" value="UniProtKB-KW"/>
</dbReference>
<evidence type="ECO:0000256" key="1">
    <source>
        <dbReference type="ARBA" id="ARBA00001933"/>
    </source>
</evidence>
<evidence type="ECO:0000256" key="2">
    <source>
        <dbReference type="ARBA" id="ARBA00022679"/>
    </source>
</evidence>
<dbReference type="InterPro" id="IPR015421">
    <property type="entry name" value="PyrdxlP-dep_Trfase_major"/>
</dbReference>
<gene>
    <name evidence="4" type="ORF">FK220_009140</name>
</gene>
<keyword evidence="5" id="KW-1185">Reference proteome</keyword>
<reference evidence="4" key="2">
    <citation type="submission" date="2020-03" db="EMBL/GenBank/DDBJ databases">
        <title>Flavobacteriaceae bacterium strain TP-CH-4, a member of the family Flavobacteriaceae isolated from a deep-sea seamount.</title>
        <authorList>
            <person name="Zhang D.-C."/>
        </authorList>
    </citation>
    <scope>NUCLEOTIDE SEQUENCE</scope>
    <source>
        <strain evidence="4">TP-CH-4</strain>
    </source>
</reference>
<name>A0A967ASE2_9FLAO</name>
<comment type="caution">
    <text evidence="4">The sequence shown here is derived from an EMBL/GenBank/DDBJ whole genome shotgun (WGS) entry which is preliminary data.</text>
</comment>
<dbReference type="Gene3D" id="3.40.640.10">
    <property type="entry name" value="Type I PLP-dependent aspartate aminotransferase-like (Major domain)"/>
    <property type="match status" value="1"/>
</dbReference>
<dbReference type="Proteomes" id="UP000707206">
    <property type="component" value="Unassembled WGS sequence"/>
</dbReference>
<dbReference type="SUPFAM" id="SSF53383">
    <property type="entry name" value="PLP-dependent transferases"/>
    <property type="match status" value="1"/>
</dbReference>